<dbReference type="EMBL" id="CWQJ01000057">
    <property type="protein sequence ID" value="CSC91434.1"/>
    <property type="molecule type" value="Genomic_DNA"/>
</dbReference>
<dbReference type="Proteomes" id="UP000046067">
    <property type="component" value="Unassembled WGS sequence"/>
</dbReference>
<accession>A0A656A5J9</accession>
<dbReference type="RefSeq" id="WP_053034835.1">
    <property type="nucleotide sequence ID" value="NZ_CWSO01000024.1"/>
</dbReference>
<organism evidence="2 3">
    <name type="scientific">Vibrio cholerae</name>
    <dbReference type="NCBI Taxonomy" id="666"/>
    <lineage>
        <taxon>Bacteria</taxon>
        <taxon>Pseudomonadati</taxon>
        <taxon>Pseudomonadota</taxon>
        <taxon>Gammaproteobacteria</taxon>
        <taxon>Vibrionales</taxon>
        <taxon>Vibrionaceae</taxon>
        <taxon>Vibrio</taxon>
    </lineage>
</organism>
<evidence type="ECO:0000313" key="3">
    <source>
        <dbReference type="Proteomes" id="UP000046067"/>
    </source>
</evidence>
<keyword evidence="1" id="KW-0175">Coiled coil</keyword>
<gene>
    <name evidence="2" type="ORF">ERS013201_03879</name>
</gene>
<evidence type="ECO:0000313" key="2">
    <source>
        <dbReference type="EMBL" id="CSC91434.1"/>
    </source>
</evidence>
<evidence type="ECO:0000256" key="1">
    <source>
        <dbReference type="SAM" id="Coils"/>
    </source>
</evidence>
<reference evidence="2 3" key="1">
    <citation type="submission" date="2015-07" db="EMBL/GenBank/DDBJ databases">
        <authorList>
            <consortium name="Pathogen Informatics"/>
        </authorList>
    </citation>
    <scope>NUCLEOTIDE SEQUENCE [LARGE SCALE GENOMIC DNA]</scope>
    <source>
        <strain evidence="2 3">A325</strain>
    </source>
</reference>
<proteinExistence type="predicted"/>
<name>A0A656A5J9_VIBCL</name>
<feature type="coiled-coil region" evidence="1">
    <location>
        <begin position="34"/>
        <end position="68"/>
    </location>
</feature>
<dbReference type="AlphaFoldDB" id="A0A656A5J9"/>
<protein>
    <submittedName>
        <fullName evidence="2">Uncharacterized protein</fullName>
    </submittedName>
</protein>
<sequence length="131" mass="14534">MNDVIGSIGQAIGLAKRLREISKNIEDAEFTNVLADLNRELATTKLALADVIEQNAQLKMEVNELKNSQGSNIGDLEFRGFAYFKNNNDGPFCSACYETKNQQVRLSKTTGMRQSLGDFKCPSCNQTYSSQ</sequence>